<dbReference type="GO" id="GO:0071586">
    <property type="term" value="P:CAAX-box protein processing"/>
    <property type="evidence" value="ECO:0007669"/>
    <property type="project" value="InterPro"/>
</dbReference>
<feature type="transmembrane region" description="Helical" evidence="1">
    <location>
        <begin position="37"/>
        <end position="57"/>
    </location>
</feature>
<feature type="transmembrane region" description="Helical" evidence="1">
    <location>
        <begin position="69"/>
        <end position="90"/>
    </location>
</feature>
<evidence type="ECO:0000313" key="3">
    <source>
        <dbReference type="Proteomes" id="UP000694392"/>
    </source>
</evidence>
<dbReference type="Proteomes" id="UP000694392">
    <property type="component" value="Unplaced"/>
</dbReference>
<accession>A0A8D0GM06</accession>
<keyword evidence="1" id="KW-0472">Membrane</keyword>
<protein>
    <submittedName>
        <fullName evidence="2">Uncharacterized protein</fullName>
    </submittedName>
</protein>
<name>A0A8D0GM06_SPHPU</name>
<dbReference type="GO" id="GO:0004222">
    <property type="term" value="F:metalloendopeptidase activity"/>
    <property type="evidence" value="ECO:0007669"/>
    <property type="project" value="InterPro"/>
</dbReference>
<keyword evidence="1" id="KW-1133">Transmembrane helix</keyword>
<keyword evidence="3" id="KW-1185">Reference proteome</keyword>
<reference evidence="2" key="2">
    <citation type="submission" date="2025-09" db="UniProtKB">
        <authorList>
            <consortium name="Ensembl"/>
        </authorList>
    </citation>
    <scope>IDENTIFICATION</scope>
</reference>
<dbReference type="OMA" id="WLWKELM"/>
<evidence type="ECO:0000256" key="1">
    <source>
        <dbReference type="SAM" id="Phobius"/>
    </source>
</evidence>
<dbReference type="PANTHER" id="PTHR13046">
    <property type="entry name" value="PROTEASE U48 CAAX PRENYL PROTEASE RCE1"/>
    <property type="match status" value="1"/>
</dbReference>
<dbReference type="AlphaFoldDB" id="A0A8D0GM06"/>
<proteinExistence type="predicted"/>
<dbReference type="GeneTree" id="ENSGT00940000179094"/>
<dbReference type="InterPro" id="IPR039731">
    <property type="entry name" value="Rce1"/>
</dbReference>
<sequence length="123" mass="12903">SARSGGPAAVGLGSLGPGGSAWSPQAGPGSGSPGLCWASLLSCLSLACSYVGSLYVWKSHLPRDHPAVIKRRFTSVLVVSSLSPLFVWLWKELMGIKVRVSPDSDPARAELLWPAQPGTLQHL</sequence>
<keyword evidence="1" id="KW-0812">Transmembrane</keyword>
<dbReference type="Ensembl" id="ENSSPUT00000008568.1">
    <property type="protein sequence ID" value="ENSSPUP00000008036.1"/>
    <property type="gene ID" value="ENSSPUG00000006224.1"/>
</dbReference>
<organism evidence="2 3">
    <name type="scientific">Sphenodon punctatus</name>
    <name type="common">Tuatara</name>
    <name type="synonym">Hatteria punctata</name>
    <dbReference type="NCBI Taxonomy" id="8508"/>
    <lineage>
        <taxon>Eukaryota</taxon>
        <taxon>Metazoa</taxon>
        <taxon>Chordata</taxon>
        <taxon>Craniata</taxon>
        <taxon>Vertebrata</taxon>
        <taxon>Euteleostomi</taxon>
        <taxon>Lepidosauria</taxon>
        <taxon>Sphenodontia</taxon>
        <taxon>Sphenodontidae</taxon>
        <taxon>Sphenodon</taxon>
    </lineage>
</organism>
<evidence type="ECO:0000313" key="2">
    <source>
        <dbReference type="Ensembl" id="ENSSPUP00000008036.1"/>
    </source>
</evidence>
<dbReference type="GO" id="GO:0005789">
    <property type="term" value="C:endoplasmic reticulum membrane"/>
    <property type="evidence" value="ECO:0007669"/>
    <property type="project" value="InterPro"/>
</dbReference>
<dbReference type="PANTHER" id="PTHR13046:SF0">
    <property type="entry name" value="CAAX PRENYL PROTEASE 2"/>
    <property type="match status" value="1"/>
</dbReference>
<reference evidence="2" key="1">
    <citation type="submission" date="2025-08" db="UniProtKB">
        <authorList>
            <consortium name="Ensembl"/>
        </authorList>
    </citation>
    <scope>IDENTIFICATION</scope>
</reference>